<proteinExistence type="predicted"/>
<dbReference type="SUPFAM" id="SSF46565">
    <property type="entry name" value="Chaperone J-domain"/>
    <property type="match status" value="1"/>
</dbReference>
<dbReference type="SMART" id="SM00271">
    <property type="entry name" value="DnaJ"/>
    <property type="match status" value="1"/>
</dbReference>
<dbReference type="Gene3D" id="1.10.287.110">
    <property type="entry name" value="DnaJ domain"/>
    <property type="match status" value="1"/>
</dbReference>
<protein>
    <submittedName>
        <fullName evidence="2">DnaJ-like protein DjlA</fullName>
    </submittedName>
</protein>
<dbReference type="CDD" id="cd07316">
    <property type="entry name" value="terB_like_DjlA"/>
    <property type="match status" value="1"/>
</dbReference>
<dbReference type="SUPFAM" id="SSF158682">
    <property type="entry name" value="TerB-like"/>
    <property type="match status" value="1"/>
</dbReference>
<gene>
    <name evidence="2" type="ORF">BV133_949</name>
</gene>
<reference evidence="2" key="1">
    <citation type="journal article" date="2015" name="Genome Announc.">
        <title>Complete Genome Sequence of the Bacteriochlorophyll b-Producing Photosynthetic Bacterium Blastochloris viridis.</title>
        <authorList>
            <person name="Tsukatani Y."/>
            <person name="Hirose Y."/>
            <person name="Harada J."/>
            <person name="Misawa N."/>
            <person name="Mori K."/>
            <person name="Inoue K."/>
            <person name="Tamiaki H."/>
        </authorList>
    </citation>
    <scope>NUCLEOTIDE SEQUENCE [LARGE SCALE GENOMIC DNA]</scope>
    <source>
        <strain evidence="2">DSM 133</strain>
    </source>
</reference>
<dbReference type="AlphaFoldDB" id="A0A182D177"/>
<dbReference type="Pfam" id="PF05099">
    <property type="entry name" value="TerB"/>
    <property type="match status" value="1"/>
</dbReference>
<dbReference type="PROSITE" id="PS50076">
    <property type="entry name" value="DNAJ_2"/>
    <property type="match status" value="1"/>
</dbReference>
<organism evidence="2">
    <name type="scientific">Blastochloris viridis</name>
    <name type="common">Rhodopseudomonas viridis</name>
    <dbReference type="NCBI Taxonomy" id="1079"/>
    <lineage>
        <taxon>Bacteria</taxon>
        <taxon>Pseudomonadati</taxon>
        <taxon>Pseudomonadota</taxon>
        <taxon>Alphaproteobacteria</taxon>
        <taxon>Hyphomicrobiales</taxon>
        <taxon>Blastochloridaceae</taxon>
        <taxon>Blastochloris</taxon>
    </lineage>
</organism>
<dbReference type="InterPro" id="IPR036869">
    <property type="entry name" value="J_dom_sf"/>
</dbReference>
<dbReference type="PANTHER" id="PTHR24074">
    <property type="entry name" value="CO-CHAPERONE PROTEIN DJLA"/>
    <property type="match status" value="1"/>
</dbReference>
<dbReference type="InterPro" id="IPR029024">
    <property type="entry name" value="TerB-like"/>
</dbReference>
<dbReference type="Gene3D" id="1.10.3680.10">
    <property type="entry name" value="TerB-like"/>
    <property type="match status" value="1"/>
</dbReference>
<dbReference type="CDD" id="cd06257">
    <property type="entry name" value="DnaJ"/>
    <property type="match status" value="1"/>
</dbReference>
<evidence type="ECO:0000259" key="1">
    <source>
        <dbReference type="PROSITE" id="PS50076"/>
    </source>
</evidence>
<name>A0A182D177_BLAVI</name>
<dbReference type="PRINTS" id="PR00625">
    <property type="entry name" value="JDOMAIN"/>
</dbReference>
<accession>A0A182D177</accession>
<dbReference type="Pfam" id="PF00226">
    <property type="entry name" value="DnaJ"/>
    <property type="match status" value="1"/>
</dbReference>
<dbReference type="InterPro" id="IPR001623">
    <property type="entry name" value="DnaJ_domain"/>
</dbReference>
<dbReference type="InterPro" id="IPR050817">
    <property type="entry name" value="DjlA_DnaK_co-chaperone"/>
</dbReference>
<dbReference type="EMBL" id="AP014854">
    <property type="protein sequence ID" value="BAR98542.1"/>
    <property type="molecule type" value="Genomic_DNA"/>
</dbReference>
<sequence>MARRAAAAGWGTLEMTIWGKLSGASVGLAVGGPLGALVGGIAGHFIIDLPFGRPADPQARSLAFTIGVVALSAKMAKADGVVTPLEVEAFHEVFEVPDDEMANVRRVFDLAKGSVAGFDAYARQLADIFADAPEVKEELIDALFHIAKADRAVHPRERAFLRDVAAIFGFSEHEFATIEARHVAPGKGDPYLALGVTRQASDAEVAKAWRRLVQETHPDRLIGQGLPAEAIRIATDKLAAINAAYETIRAERMRLK</sequence>
<feature type="domain" description="J" evidence="1">
    <location>
        <begin position="189"/>
        <end position="256"/>
    </location>
</feature>
<evidence type="ECO:0000313" key="2">
    <source>
        <dbReference type="EMBL" id="BAR98542.1"/>
    </source>
</evidence>
<dbReference type="PATRIC" id="fig|1079.8.peg.979"/>
<dbReference type="InterPro" id="IPR007791">
    <property type="entry name" value="DjlA_N"/>
</dbReference>